<evidence type="ECO:0000313" key="9">
    <source>
        <dbReference type="EMBL" id="KAL0959488.1"/>
    </source>
</evidence>
<dbReference type="PANTHER" id="PTHR24031">
    <property type="entry name" value="RNA HELICASE"/>
    <property type="match status" value="1"/>
</dbReference>
<dbReference type="InterPro" id="IPR027417">
    <property type="entry name" value="P-loop_NTPase"/>
</dbReference>
<evidence type="ECO:0000259" key="7">
    <source>
        <dbReference type="PROSITE" id="PS51194"/>
    </source>
</evidence>
<gene>
    <name evidence="8" type="ORF">HGRIS_011193</name>
    <name evidence="9" type="ORF">HGRIS_011198</name>
</gene>
<dbReference type="Pfam" id="PF00271">
    <property type="entry name" value="Helicase_C"/>
    <property type="match status" value="1"/>
</dbReference>
<evidence type="ECO:0000256" key="2">
    <source>
        <dbReference type="ARBA" id="ARBA00022801"/>
    </source>
</evidence>
<keyword evidence="5" id="KW-0347">Helicase</keyword>
<reference evidence="9" key="1">
    <citation type="journal article" date="2024" name="ACS Chem. Biol.">
        <title>Early Steps of the Biosynthesis of the Anticancer Antibiotic Pleurotin.</title>
        <authorList>
            <person name="Weaver J.A."/>
            <person name="Alkhder D."/>
            <person name="Prasongpholchai P."/>
            <person name="Tadesse M.D."/>
            <person name="de Los Santos E.L."/>
            <person name="Song L."/>
            <person name="Corre C."/>
            <person name="Alberti F."/>
        </authorList>
    </citation>
    <scope>NUCLEOTIDE SEQUENCE</scope>
    <source>
        <strain evidence="9">T-177</strain>
    </source>
</reference>
<keyword evidence="3 5" id="KW-0067">ATP-binding</keyword>
<feature type="region of interest" description="Disordered" evidence="6">
    <location>
        <begin position="185"/>
        <end position="206"/>
    </location>
</feature>
<feature type="region of interest" description="Disordered" evidence="6">
    <location>
        <begin position="289"/>
        <end position="313"/>
    </location>
</feature>
<keyword evidence="2 5" id="KW-0378">Hydrolase</keyword>
<comment type="caution">
    <text evidence="9">The sequence shown here is derived from an EMBL/GenBank/DDBJ whole genome shotgun (WGS) entry which is preliminary data.</text>
</comment>
<dbReference type="PROSITE" id="PS51194">
    <property type="entry name" value="HELICASE_CTER"/>
    <property type="match status" value="1"/>
</dbReference>
<dbReference type="SMART" id="SM00490">
    <property type="entry name" value="HELICc"/>
    <property type="match status" value="1"/>
</dbReference>
<keyword evidence="4 5" id="KW-0694">RNA-binding</keyword>
<evidence type="ECO:0000256" key="4">
    <source>
        <dbReference type="ARBA" id="ARBA00022884"/>
    </source>
</evidence>
<feature type="compositionally biased region" description="Polar residues" evidence="6">
    <location>
        <begin position="302"/>
        <end position="313"/>
    </location>
</feature>
<evidence type="ECO:0000256" key="1">
    <source>
        <dbReference type="ARBA" id="ARBA00022741"/>
    </source>
</evidence>
<dbReference type="EMBL" id="JASNQZ010000002">
    <property type="protein sequence ID" value="KAL0959488.1"/>
    <property type="molecule type" value="Genomic_DNA"/>
</dbReference>
<feature type="domain" description="Helicase C-terminal" evidence="7">
    <location>
        <begin position="1"/>
        <end position="100"/>
    </location>
</feature>
<comment type="domain">
    <text evidence="5">The Q motif is unique to and characteristic of the DEAD box family of RNA helicases and controls ATP binding and hydrolysis.</text>
</comment>
<keyword evidence="10" id="KW-1185">Reference proteome</keyword>
<dbReference type="Gene3D" id="3.40.50.300">
    <property type="entry name" value="P-loop containing nucleotide triphosphate hydrolases"/>
    <property type="match status" value="1"/>
</dbReference>
<organism evidence="9 10">
    <name type="scientific">Hohenbuehelia grisea</name>
    <dbReference type="NCBI Taxonomy" id="104357"/>
    <lineage>
        <taxon>Eukaryota</taxon>
        <taxon>Fungi</taxon>
        <taxon>Dikarya</taxon>
        <taxon>Basidiomycota</taxon>
        <taxon>Agaricomycotina</taxon>
        <taxon>Agaricomycetes</taxon>
        <taxon>Agaricomycetidae</taxon>
        <taxon>Agaricales</taxon>
        <taxon>Pleurotineae</taxon>
        <taxon>Pleurotaceae</taxon>
        <taxon>Hohenbuehelia</taxon>
    </lineage>
</organism>
<dbReference type="InterPro" id="IPR001650">
    <property type="entry name" value="Helicase_C-like"/>
</dbReference>
<keyword evidence="1 5" id="KW-0547">Nucleotide-binding</keyword>
<reference evidence="10" key="2">
    <citation type="submission" date="2024-06" db="EMBL/GenBank/DDBJ databases">
        <title>Multi-omics analyses provide insights into the biosynthesis of the anticancer antibiotic pleurotin in Hohenbuehelia grisea.</title>
        <authorList>
            <person name="Weaver J.A."/>
            <person name="Alberti F."/>
        </authorList>
    </citation>
    <scope>NUCLEOTIDE SEQUENCE [LARGE SCALE GENOMIC DNA]</scope>
    <source>
        <strain evidence="10">T-177</strain>
    </source>
</reference>
<evidence type="ECO:0000313" key="8">
    <source>
        <dbReference type="EMBL" id="KAL0959483.1"/>
    </source>
</evidence>
<dbReference type="Proteomes" id="UP001556367">
    <property type="component" value="Unassembled WGS sequence"/>
</dbReference>
<sequence length="313" mass="34451">MSTEYRTKVMDQFRKGDVRILICSDAAGMGCNVPKVRCIVQWKLPGTLSAFIQREGRAARGADCEGIAILLVEKSAYNIIISEATNHSQKASQANAEGSKTAKAAKEYAKAHGVQRGSYYGGDDDAVIEKRQPHLNLEADDEGLLVFVQTGRCLREVLCAAYGNEVPSPSIPCCDVCDPGLLEKTRPAPPASKGRQSNVRRGLPAPRAQDALDEWRRKIHRRDFAGALFAPDGILPDATIDLLSSVGQIASRAKLDRVLAARWCWLSRYGNELLEMLCEMDIPFIPRPKKAHQKSPGRWYNRSRSPSTLSGQC</sequence>
<evidence type="ECO:0000313" key="10">
    <source>
        <dbReference type="Proteomes" id="UP001556367"/>
    </source>
</evidence>
<evidence type="ECO:0000256" key="5">
    <source>
        <dbReference type="RuleBase" id="RU365068"/>
    </source>
</evidence>
<accession>A0ABR3JWJ2</accession>
<dbReference type="SUPFAM" id="SSF52540">
    <property type="entry name" value="P-loop containing nucleoside triphosphate hydrolases"/>
    <property type="match status" value="1"/>
</dbReference>
<evidence type="ECO:0000256" key="6">
    <source>
        <dbReference type="SAM" id="MobiDB-lite"/>
    </source>
</evidence>
<dbReference type="EC" id="3.6.4.13" evidence="5"/>
<comment type="function">
    <text evidence="5">RNA helicase.</text>
</comment>
<comment type="similarity">
    <text evidence="5">Belongs to the DEAD box helicase family.</text>
</comment>
<protein>
    <recommendedName>
        <fullName evidence="5">ATP-dependent RNA helicase</fullName>
        <ecNumber evidence="5">3.6.4.13</ecNumber>
    </recommendedName>
</protein>
<proteinExistence type="inferred from homology"/>
<dbReference type="EMBL" id="JASNQZ010000002">
    <property type="protein sequence ID" value="KAL0959483.1"/>
    <property type="molecule type" value="Genomic_DNA"/>
</dbReference>
<evidence type="ECO:0000256" key="3">
    <source>
        <dbReference type="ARBA" id="ARBA00022840"/>
    </source>
</evidence>
<comment type="catalytic activity">
    <reaction evidence="5">
        <text>ATP + H2O = ADP + phosphate + H(+)</text>
        <dbReference type="Rhea" id="RHEA:13065"/>
        <dbReference type="ChEBI" id="CHEBI:15377"/>
        <dbReference type="ChEBI" id="CHEBI:15378"/>
        <dbReference type="ChEBI" id="CHEBI:30616"/>
        <dbReference type="ChEBI" id="CHEBI:43474"/>
        <dbReference type="ChEBI" id="CHEBI:456216"/>
        <dbReference type="EC" id="3.6.4.13"/>
    </reaction>
</comment>
<name>A0ABR3JWJ2_9AGAR</name>